<evidence type="ECO:0000313" key="3">
    <source>
        <dbReference type="Proteomes" id="UP000094009"/>
    </source>
</evidence>
<dbReference type="Gene3D" id="3.40.30.10">
    <property type="entry name" value="Glutaredoxin"/>
    <property type="match status" value="1"/>
</dbReference>
<reference evidence="2 3" key="1">
    <citation type="submission" date="2014-07" db="EMBL/GenBank/DDBJ databases">
        <title>Draft genome sequence of Thalassospira tepidiphila 1-1B.</title>
        <authorList>
            <person name="Lai Q."/>
            <person name="Shao Z."/>
        </authorList>
    </citation>
    <scope>NUCLEOTIDE SEQUENCE [LARGE SCALE GENOMIC DNA]</scope>
    <source>
        <strain evidence="2 3">MCCC 1A03514</strain>
    </source>
</reference>
<dbReference type="InterPro" id="IPR000866">
    <property type="entry name" value="AhpC/TSA"/>
</dbReference>
<name>A0A853KXS8_9PROT</name>
<dbReference type="EMBL" id="JPVZ01000008">
    <property type="protein sequence ID" value="OAZ08562.1"/>
    <property type="molecule type" value="Genomic_DNA"/>
</dbReference>
<protein>
    <submittedName>
        <fullName evidence="2">Alkyl hydroperoxide reductase</fullName>
    </submittedName>
</protein>
<dbReference type="Proteomes" id="UP000094009">
    <property type="component" value="Unassembled WGS sequence"/>
</dbReference>
<evidence type="ECO:0000259" key="1">
    <source>
        <dbReference type="PROSITE" id="PS51352"/>
    </source>
</evidence>
<organism evidence="2 3">
    <name type="scientific">Thalassospira tepidiphila MCCC 1A03514</name>
    <dbReference type="NCBI Taxonomy" id="1177930"/>
    <lineage>
        <taxon>Bacteria</taxon>
        <taxon>Pseudomonadati</taxon>
        <taxon>Pseudomonadota</taxon>
        <taxon>Alphaproteobacteria</taxon>
        <taxon>Rhodospirillales</taxon>
        <taxon>Thalassospiraceae</taxon>
        <taxon>Thalassospira</taxon>
    </lineage>
</organism>
<dbReference type="CDD" id="cd02970">
    <property type="entry name" value="PRX_like2"/>
    <property type="match status" value="1"/>
</dbReference>
<dbReference type="SUPFAM" id="SSF52833">
    <property type="entry name" value="Thioredoxin-like"/>
    <property type="match status" value="1"/>
</dbReference>
<dbReference type="Pfam" id="PF00578">
    <property type="entry name" value="AhpC-TSA"/>
    <property type="match status" value="1"/>
</dbReference>
<accession>A0A853KXS8</accession>
<dbReference type="AlphaFoldDB" id="A0A853KXS8"/>
<dbReference type="InterPro" id="IPR036249">
    <property type="entry name" value="Thioredoxin-like_sf"/>
</dbReference>
<gene>
    <name evidence="2" type="ORF">TH4_16530</name>
</gene>
<dbReference type="PROSITE" id="PS51352">
    <property type="entry name" value="THIOREDOXIN_2"/>
    <property type="match status" value="1"/>
</dbReference>
<dbReference type="GO" id="GO:0016491">
    <property type="term" value="F:oxidoreductase activity"/>
    <property type="evidence" value="ECO:0007669"/>
    <property type="project" value="InterPro"/>
</dbReference>
<comment type="caution">
    <text evidence="2">The sequence shown here is derived from an EMBL/GenBank/DDBJ whole genome shotgun (WGS) entry which is preliminary data.</text>
</comment>
<proteinExistence type="predicted"/>
<feature type="domain" description="Thioredoxin" evidence="1">
    <location>
        <begin position="11"/>
        <end position="174"/>
    </location>
</feature>
<dbReference type="GO" id="GO:0016209">
    <property type="term" value="F:antioxidant activity"/>
    <property type="evidence" value="ECO:0007669"/>
    <property type="project" value="InterPro"/>
</dbReference>
<sequence>MRNEMSAITPLMPRQKVPSLSVPLVGGGTWSLADQSPENFTMVVFYRGLHCPICGKYLKDLDTKLADFTKRGVNVVVVSSDGEDRATEAKAKWELENVDLGYGLDFDNAREWGLYISTSNGVTSSGYEEPAVFSEPGLFLVRPDGTLYFGTVQTMPFARPAFDQILGALDFVIAKNYPARGEVIDHTNP</sequence>
<dbReference type="InterPro" id="IPR013766">
    <property type="entry name" value="Thioredoxin_domain"/>
</dbReference>
<evidence type="ECO:0000313" key="2">
    <source>
        <dbReference type="EMBL" id="OAZ08562.1"/>
    </source>
</evidence>